<dbReference type="GO" id="GO:0070182">
    <property type="term" value="F:DNA polymerase binding"/>
    <property type="evidence" value="ECO:0007669"/>
    <property type="project" value="TreeGrafter"/>
</dbReference>
<dbReference type="PANTHER" id="PTHR21818">
    <property type="entry name" value="BC025462 PROTEIN"/>
    <property type="match status" value="1"/>
</dbReference>
<reference evidence="6 7" key="1">
    <citation type="submission" date="2017-03" db="EMBL/GenBank/DDBJ databases">
        <title>Genome of the blue death feigning beetle - Asbolus verrucosus.</title>
        <authorList>
            <person name="Rider S.D."/>
        </authorList>
    </citation>
    <scope>NUCLEOTIDE SEQUENCE [LARGE SCALE GENOMIC DNA]</scope>
    <source>
        <strain evidence="6">Butters</strain>
        <tissue evidence="6">Head and leg muscle</tissue>
    </source>
</reference>
<evidence type="ECO:0000313" key="7">
    <source>
        <dbReference type="Proteomes" id="UP000292052"/>
    </source>
</evidence>
<dbReference type="InterPro" id="IPR029312">
    <property type="entry name" value="FANCI_HD2"/>
</dbReference>
<dbReference type="InterPro" id="IPR029308">
    <property type="entry name" value="FANCI_S1"/>
</dbReference>
<evidence type="ECO:0000259" key="4">
    <source>
        <dbReference type="Pfam" id="PF14679"/>
    </source>
</evidence>
<feature type="domain" description="FANCI helical" evidence="5">
    <location>
        <begin position="388"/>
        <end position="609"/>
    </location>
</feature>
<evidence type="ECO:0000256" key="1">
    <source>
        <dbReference type="SAM" id="MobiDB-lite"/>
    </source>
</evidence>
<dbReference type="Pfam" id="PF14675">
    <property type="entry name" value="FANCI_S1"/>
    <property type="match status" value="1"/>
</dbReference>
<dbReference type="InterPro" id="IPR029315">
    <property type="entry name" value="FANCI_S2"/>
</dbReference>
<feature type="domain" description="FANCI solenoid 1" evidence="2">
    <location>
        <begin position="33"/>
        <end position="139"/>
    </location>
</feature>
<proteinExistence type="predicted"/>
<dbReference type="Pfam" id="PF14676">
    <property type="entry name" value="FANCI_S2"/>
    <property type="match status" value="1"/>
</dbReference>
<name>A0A482VIM2_ASBVE</name>
<evidence type="ECO:0000259" key="5">
    <source>
        <dbReference type="Pfam" id="PF14680"/>
    </source>
</evidence>
<feature type="domain" description="FANCI solenoid 2" evidence="3">
    <location>
        <begin position="218"/>
        <end position="366"/>
    </location>
</feature>
<dbReference type="InterPro" id="IPR026171">
    <property type="entry name" value="FANCI"/>
</dbReference>
<dbReference type="Pfam" id="PF14680">
    <property type="entry name" value="FANCI_HD2"/>
    <property type="match status" value="1"/>
</dbReference>
<dbReference type="InterPro" id="IPR029310">
    <property type="entry name" value="FANCI_HD1"/>
</dbReference>
<dbReference type="AlphaFoldDB" id="A0A482VIM2"/>
<gene>
    <name evidence="6" type="ORF">BDFB_003877</name>
</gene>
<dbReference type="Pfam" id="PF14679">
    <property type="entry name" value="FANCI_HD1"/>
    <property type="match status" value="1"/>
</dbReference>
<feature type="region of interest" description="Disordered" evidence="1">
    <location>
        <begin position="616"/>
        <end position="652"/>
    </location>
</feature>
<feature type="domain" description="FANCI helical" evidence="4">
    <location>
        <begin position="164"/>
        <end position="209"/>
    </location>
</feature>
<evidence type="ECO:0000313" key="6">
    <source>
        <dbReference type="EMBL" id="RZC32682.1"/>
    </source>
</evidence>
<dbReference type="GO" id="GO:0006281">
    <property type="term" value="P:DNA repair"/>
    <property type="evidence" value="ECO:0007669"/>
    <property type="project" value="InterPro"/>
</dbReference>
<keyword evidence="7" id="KW-1185">Reference proteome</keyword>
<dbReference type="EMBL" id="QDEB01095364">
    <property type="protein sequence ID" value="RZC32682.1"/>
    <property type="molecule type" value="Genomic_DNA"/>
</dbReference>
<dbReference type="Proteomes" id="UP000292052">
    <property type="component" value="Unassembled WGS sequence"/>
</dbReference>
<comment type="caution">
    <text evidence="6">The sequence shown here is derived from an EMBL/GenBank/DDBJ whole genome shotgun (WGS) entry which is preliminary data.</text>
</comment>
<organism evidence="6 7">
    <name type="scientific">Asbolus verrucosus</name>
    <name type="common">Desert ironclad beetle</name>
    <dbReference type="NCBI Taxonomy" id="1661398"/>
    <lineage>
        <taxon>Eukaryota</taxon>
        <taxon>Metazoa</taxon>
        <taxon>Ecdysozoa</taxon>
        <taxon>Arthropoda</taxon>
        <taxon>Hexapoda</taxon>
        <taxon>Insecta</taxon>
        <taxon>Pterygota</taxon>
        <taxon>Neoptera</taxon>
        <taxon>Endopterygota</taxon>
        <taxon>Coleoptera</taxon>
        <taxon>Polyphaga</taxon>
        <taxon>Cucujiformia</taxon>
        <taxon>Tenebrionidae</taxon>
        <taxon>Pimeliinae</taxon>
        <taxon>Asbolus</taxon>
    </lineage>
</organism>
<evidence type="ECO:0000259" key="3">
    <source>
        <dbReference type="Pfam" id="PF14676"/>
    </source>
</evidence>
<sequence length="696" mass="79774">MASIEEKIRAIGQKRDIEALREYIEELGLNEVHYTWKELMPELLNVIIEKECVEHNNQQMTGLDYKHQLINTMCMLQWSPSIVTPLAAMFIDMPLTKEEHLQVVNKLGEYLEKMTPQEIPSFVYQLLRLCKQSNSRRILIVKTLLMLKVRFFTISILQPPWVMNKVFEIVKFCVSRNYHEEQKKTSSAWFRDMVSTTCNIEAVFAQIINLSAQDRDLVLQGLVNFAFTLLGVGSPLGRDLVAEKQWHLGSMILFKIIKRKRHTAPVVIEQLSNRIISGHTVTQYIECIYMLSKNLTLLMLENKSTVVLLMESLVQMPGNNAKQLLDAIIPLTKVSPTIRDHFILLLRKALYSRNTETRQVAVIGFLKLLTNLKISNLAAVSQSSFSGSYSSGHSLFTQISINQASQCMPSAFSNEALCLEILSILRRCFMQQAEVRIQLYEGLYDAVCLNPELGIPVLEMIWLHFSDFYNIDDEVLPPLKFDKIVITKDVNVTLQEPLGKLIYTIGLIVTKVIKIDNENTTVIKFNKILESLCSRMINCELVNFDLDDGTDLLDVMPESQEKLLILKEAMCVYEALIGYKFYSWELESENNDKEVSGLFQGYFRLLNFSKNISKPKKAESKKKKDCNKTTEQTNNTTLKKDGQRASKSFKPPDTALDFQTSCALDHTPASECYQKKKRFSPTHDASYTQFAHFNKK</sequence>
<dbReference type="STRING" id="1661398.A0A482VIM2"/>
<evidence type="ECO:0000259" key="2">
    <source>
        <dbReference type="Pfam" id="PF14675"/>
    </source>
</evidence>
<dbReference type="OrthoDB" id="195089at2759"/>
<protein>
    <submittedName>
        <fullName evidence="6">FANCI HD2 domain containing protein</fullName>
    </submittedName>
</protein>
<dbReference type="PANTHER" id="PTHR21818:SF0">
    <property type="entry name" value="FANCONI ANEMIA GROUP I PROTEIN"/>
    <property type="match status" value="1"/>
</dbReference>
<accession>A0A482VIM2</accession>
<feature type="compositionally biased region" description="Basic residues" evidence="1">
    <location>
        <begin position="616"/>
        <end position="625"/>
    </location>
</feature>